<protein>
    <submittedName>
        <fullName evidence="2">Nucleotidyltransferase domain-containing protein</fullName>
    </submittedName>
</protein>
<dbReference type="InterPro" id="IPR041633">
    <property type="entry name" value="Polbeta"/>
</dbReference>
<gene>
    <name evidence="2" type="ORF">JYT19_01105</name>
</gene>
<evidence type="ECO:0000313" key="3">
    <source>
        <dbReference type="Proteomes" id="UP000765003"/>
    </source>
</evidence>
<dbReference type="PANTHER" id="PTHR43852:SF2">
    <property type="entry name" value="PROTEIN ADENYLYLTRANSFERASE MNTA"/>
    <property type="match status" value="1"/>
</dbReference>
<evidence type="ECO:0000259" key="1">
    <source>
        <dbReference type="Pfam" id="PF18765"/>
    </source>
</evidence>
<dbReference type="Proteomes" id="UP000765003">
    <property type="component" value="Unassembled WGS sequence"/>
</dbReference>
<dbReference type="PANTHER" id="PTHR43852">
    <property type="entry name" value="NUCLEOTIDYLTRANSFERASE"/>
    <property type="match status" value="1"/>
</dbReference>
<feature type="domain" description="Polymerase beta nucleotidyltransferase" evidence="1">
    <location>
        <begin position="10"/>
        <end position="96"/>
    </location>
</feature>
<keyword evidence="3" id="KW-1185">Reference proteome</keyword>
<dbReference type="InterPro" id="IPR043519">
    <property type="entry name" value="NT_sf"/>
</dbReference>
<comment type="caution">
    <text evidence="2">The sequence shown here is derived from an EMBL/GenBank/DDBJ whole genome shotgun (WGS) entry which is preliminary data.</text>
</comment>
<dbReference type="NCBIfam" id="NF047752">
    <property type="entry name" value="MntA_antitoxin"/>
    <property type="match status" value="1"/>
</dbReference>
<dbReference type="InterPro" id="IPR052930">
    <property type="entry name" value="TA_antitoxin_MntA"/>
</dbReference>
<dbReference type="SUPFAM" id="SSF81301">
    <property type="entry name" value="Nucleotidyltransferase"/>
    <property type="match status" value="1"/>
</dbReference>
<proteinExistence type="predicted"/>
<dbReference type="CDD" id="cd05403">
    <property type="entry name" value="NT_KNTase_like"/>
    <property type="match status" value="1"/>
</dbReference>
<dbReference type="Pfam" id="PF18765">
    <property type="entry name" value="Polbeta"/>
    <property type="match status" value="1"/>
</dbReference>
<sequence length="132" mass="15186">MDILETAKNTILEALPNIDAIYLFGSYASSTSNSKSDLDLAILPKKKLDKVKLWNLAQEIAIKIDKDVDLIDLFEASTVFKFQIVHEGRIIYSTSDKVCNFFDNYVHSSYLKFNEERKEILDKIKKTGKIYE</sequence>
<dbReference type="Gene3D" id="3.30.460.10">
    <property type="entry name" value="Beta Polymerase, domain 2"/>
    <property type="match status" value="1"/>
</dbReference>
<organism evidence="2 3">
    <name type="scientific">Sulfobacillus acidophilus</name>
    <dbReference type="NCBI Taxonomy" id="53633"/>
    <lineage>
        <taxon>Bacteria</taxon>
        <taxon>Bacillati</taxon>
        <taxon>Bacillota</taxon>
        <taxon>Clostridia</taxon>
        <taxon>Eubacteriales</taxon>
        <taxon>Clostridiales Family XVII. Incertae Sedis</taxon>
        <taxon>Sulfobacillus</taxon>
    </lineage>
</organism>
<dbReference type="EMBL" id="JAFITA010000021">
    <property type="protein sequence ID" value="MBN4077488.1"/>
    <property type="molecule type" value="Genomic_DNA"/>
</dbReference>
<evidence type="ECO:0000313" key="2">
    <source>
        <dbReference type="EMBL" id="MBN4077488.1"/>
    </source>
</evidence>
<accession>A0ABS3AZ16</accession>
<reference evidence="2" key="1">
    <citation type="submission" date="2021-02" db="EMBL/GenBank/DDBJ databases">
        <title>Activity-based single-cell genomes from oceanic crustal fluid captures similar information to metagenomic and metatranscriptomic surveys with orders of magnitude less sampling.</title>
        <authorList>
            <person name="D'Angelo T.S."/>
            <person name="Orcutt B.N."/>
        </authorList>
    </citation>
    <scope>NUCLEOTIDE SEQUENCE [LARGE SCALE GENOMIC DNA]</scope>
    <source>
        <strain evidence="2">AH-315-E05</strain>
    </source>
</reference>
<name>A0ABS3AZ16_9FIRM</name>